<evidence type="ECO:0000313" key="1">
    <source>
        <dbReference type="EMBL" id="GFD30725.1"/>
    </source>
</evidence>
<keyword evidence="1" id="KW-0808">Transferase</keyword>
<comment type="caution">
    <text evidence="1">The sequence shown here is derived from an EMBL/GenBank/DDBJ whole genome shotgun (WGS) entry which is preliminary data.</text>
</comment>
<dbReference type="GO" id="GO:0003964">
    <property type="term" value="F:RNA-directed DNA polymerase activity"/>
    <property type="evidence" value="ECO:0007669"/>
    <property type="project" value="UniProtKB-KW"/>
</dbReference>
<dbReference type="SUPFAM" id="SSF56672">
    <property type="entry name" value="DNA/RNA polymerases"/>
    <property type="match status" value="1"/>
</dbReference>
<keyword evidence="1" id="KW-0548">Nucleotidyltransferase</keyword>
<dbReference type="InterPro" id="IPR032567">
    <property type="entry name" value="RTL1-rel"/>
</dbReference>
<dbReference type="AlphaFoldDB" id="A0A699V621"/>
<feature type="non-terminal residue" evidence="1">
    <location>
        <position position="84"/>
    </location>
</feature>
<dbReference type="PANTHER" id="PTHR15503">
    <property type="entry name" value="LDOC1 RELATED"/>
    <property type="match status" value="1"/>
</dbReference>
<accession>A0A699V621</accession>
<dbReference type="InterPro" id="IPR043502">
    <property type="entry name" value="DNA/RNA_pol_sf"/>
</dbReference>
<dbReference type="PANTHER" id="PTHR15503:SF45">
    <property type="entry name" value="RNA-DIRECTED DNA POLYMERASE HOMOLOG"/>
    <property type="match status" value="1"/>
</dbReference>
<dbReference type="Gene3D" id="3.10.10.10">
    <property type="entry name" value="HIV Type 1 Reverse Transcriptase, subunit A, domain 1"/>
    <property type="match status" value="1"/>
</dbReference>
<gene>
    <name evidence="1" type="ORF">Tci_902694</name>
</gene>
<dbReference type="EMBL" id="BKCJ011406945">
    <property type="protein sequence ID" value="GFD30725.1"/>
    <property type="molecule type" value="Genomic_DNA"/>
</dbReference>
<organism evidence="1">
    <name type="scientific">Tanacetum cinerariifolium</name>
    <name type="common">Dalmatian daisy</name>
    <name type="synonym">Chrysanthemum cinerariifolium</name>
    <dbReference type="NCBI Taxonomy" id="118510"/>
    <lineage>
        <taxon>Eukaryota</taxon>
        <taxon>Viridiplantae</taxon>
        <taxon>Streptophyta</taxon>
        <taxon>Embryophyta</taxon>
        <taxon>Tracheophyta</taxon>
        <taxon>Spermatophyta</taxon>
        <taxon>Magnoliopsida</taxon>
        <taxon>eudicotyledons</taxon>
        <taxon>Gunneridae</taxon>
        <taxon>Pentapetalae</taxon>
        <taxon>asterids</taxon>
        <taxon>campanulids</taxon>
        <taxon>Asterales</taxon>
        <taxon>Asteraceae</taxon>
        <taxon>Asteroideae</taxon>
        <taxon>Anthemideae</taxon>
        <taxon>Anthemidinae</taxon>
        <taxon>Tanacetum</taxon>
    </lineage>
</organism>
<keyword evidence="1" id="KW-0695">RNA-directed DNA polymerase</keyword>
<name>A0A699V621_TANCI</name>
<sequence>MIRDFLEVFPDDLPGFPPPRQVEFQINLVPGVAPVAYAPYRLAPSEMKELAKQLQELSEKGFIRPSSSPWGAPVLFVKKKDGSF</sequence>
<protein>
    <submittedName>
        <fullName evidence="1">Putative reverse transcriptase domain-containing protein</fullName>
    </submittedName>
</protein>
<reference evidence="1" key="1">
    <citation type="journal article" date="2019" name="Sci. Rep.">
        <title>Draft genome of Tanacetum cinerariifolium, the natural source of mosquito coil.</title>
        <authorList>
            <person name="Yamashiro T."/>
            <person name="Shiraishi A."/>
            <person name="Satake H."/>
            <person name="Nakayama K."/>
        </authorList>
    </citation>
    <scope>NUCLEOTIDE SEQUENCE</scope>
</reference>
<proteinExistence type="predicted"/>